<dbReference type="GO" id="GO:0051287">
    <property type="term" value="F:NAD binding"/>
    <property type="evidence" value="ECO:0007669"/>
    <property type="project" value="InterPro"/>
</dbReference>
<feature type="binding site" evidence="5">
    <location>
        <begin position="13"/>
        <end position="14"/>
    </location>
    <ligand>
        <name>NAD(+)</name>
        <dbReference type="ChEBI" id="CHEBI:57540"/>
    </ligand>
</feature>
<dbReference type="Proteomes" id="UP000502248">
    <property type="component" value="Chromosome"/>
</dbReference>
<feature type="binding site" evidence="5">
    <location>
        <position position="317"/>
    </location>
    <ligand>
        <name>NAD(+)</name>
        <dbReference type="ChEBI" id="CHEBI:57540"/>
    </ligand>
</feature>
<dbReference type="InterPro" id="IPR006424">
    <property type="entry name" value="Glyceraldehyde-3-P_DH_1"/>
</dbReference>
<evidence type="ECO:0000256" key="8">
    <source>
        <dbReference type="RuleBase" id="RU361160"/>
    </source>
</evidence>
<keyword evidence="11" id="KW-1185">Reference proteome</keyword>
<accession>A0A7Z2VRK8</accession>
<dbReference type="Pfam" id="PF00044">
    <property type="entry name" value="Gp_dh_N"/>
    <property type="match status" value="1"/>
</dbReference>
<evidence type="ECO:0000256" key="2">
    <source>
        <dbReference type="ARBA" id="ARBA00023002"/>
    </source>
</evidence>
<dbReference type="InterPro" id="IPR036291">
    <property type="entry name" value="NAD(P)-bd_dom_sf"/>
</dbReference>
<dbReference type="FunFam" id="3.40.50.720:FF:000001">
    <property type="entry name" value="Glyceraldehyde-3-phosphate dehydrogenase"/>
    <property type="match status" value="1"/>
</dbReference>
<dbReference type="InterPro" id="IPR020831">
    <property type="entry name" value="GlycerAld/Erythrose_P_DH"/>
</dbReference>
<evidence type="ECO:0000256" key="4">
    <source>
        <dbReference type="PIRSR" id="PIRSR000149-2"/>
    </source>
</evidence>
<dbReference type="InterPro" id="IPR020830">
    <property type="entry name" value="GlycerAld_3-P_DH_AS"/>
</dbReference>
<keyword evidence="5" id="KW-0547">Nucleotide-binding</keyword>
<feature type="binding site" evidence="4">
    <location>
        <begin position="154"/>
        <end position="156"/>
    </location>
    <ligand>
        <name>D-glyceraldehyde 3-phosphate</name>
        <dbReference type="ChEBI" id="CHEBI:59776"/>
    </ligand>
</feature>
<dbReference type="PANTHER" id="PTHR43148">
    <property type="entry name" value="GLYCERALDEHYDE-3-PHOSPHATE DEHYDROGENASE 2"/>
    <property type="match status" value="1"/>
</dbReference>
<sequence>MSILRVGLSGTGRIGRLLLRKVFSTEQSAVEVGVINSLSSPETIAHLLKYDSVHGKWDGEAEVDGNDLILNGRRVAVTSQAAPELLPWREYEVEMAIDATGKFNDRDGASRHLKAGAEKVLITAPGSGVDLTVVMGVNDSQYDPRKHRIISAASCTTNCLAPVLHVVDKAFGVEQGWMTTIHSYTNDQNHLDNSHKDLRRARACTSSIIPTSTGVGKALKEVIPHLSSVIEGISMRVPTQNVSMLDLSLQLKRKATLNEVREVFLEAVSGPQTKVMEYNELPLVSTDYIGNEKSAIIDGLSTMVRGDQLKLFAWYDNEWAYASRVYDLAMHVSNAHHSLETRSVVSV</sequence>
<feature type="binding site" evidence="5">
    <location>
        <position position="123"/>
    </location>
    <ligand>
        <name>NAD(+)</name>
        <dbReference type="ChEBI" id="CHEBI:57540"/>
    </ligand>
</feature>
<evidence type="ECO:0000256" key="3">
    <source>
        <dbReference type="PIRSR" id="PIRSR000149-1"/>
    </source>
</evidence>
<dbReference type="GO" id="GO:0006006">
    <property type="term" value="P:glucose metabolic process"/>
    <property type="evidence" value="ECO:0007669"/>
    <property type="project" value="InterPro"/>
</dbReference>
<evidence type="ECO:0000313" key="11">
    <source>
        <dbReference type="Proteomes" id="UP000502248"/>
    </source>
</evidence>
<dbReference type="EMBL" id="CP051680">
    <property type="protein sequence ID" value="QJD87645.1"/>
    <property type="molecule type" value="Genomic_DNA"/>
</dbReference>
<dbReference type="Pfam" id="PF02800">
    <property type="entry name" value="Gp_dh_C"/>
    <property type="match status" value="1"/>
</dbReference>
<feature type="site" description="Activates thiol group during catalysis" evidence="6">
    <location>
        <position position="182"/>
    </location>
</feature>
<dbReference type="Gene3D" id="3.40.50.720">
    <property type="entry name" value="NAD(P)-binding Rossmann-like Domain"/>
    <property type="match status" value="1"/>
</dbReference>
<dbReference type="CDD" id="cd18126">
    <property type="entry name" value="GAPDH_I_C"/>
    <property type="match status" value="1"/>
</dbReference>
<name>A0A7Z2VRK8_9BACL</name>
<feature type="active site" description="Nucleophile" evidence="3">
    <location>
        <position position="155"/>
    </location>
</feature>
<evidence type="ECO:0000259" key="9">
    <source>
        <dbReference type="SMART" id="SM00846"/>
    </source>
</evidence>
<dbReference type="GO" id="GO:0016620">
    <property type="term" value="F:oxidoreductase activity, acting on the aldehyde or oxo group of donors, NAD or NADP as acceptor"/>
    <property type="evidence" value="ECO:0007669"/>
    <property type="project" value="InterPro"/>
</dbReference>
<gene>
    <name evidence="10" type="primary">gap</name>
    <name evidence="10" type="ORF">HH215_33650</name>
</gene>
<reference evidence="10 11" key="1">
    <citation type="submission" date="2020-04" db="EMBL/GenBank/DDBJ databases">
        <title>Genome sequencing of novel species.</title>
        <authorList>
            <person name="Heo J."/>
            <person name="Kim S.-J."/>
            <person name="Kim J.-S."/>
            <person name="Hong S.-B."/>
            <person name="Kwon S.-W."/>
        </authorList>
    </citation>
    <scope>NUCLEOTIDE SEQUENCE [LARGE SCALE GENOMIC DNA]</scope>
    <source>
        <strain evidence="10 11">MFER-1</strain>
    </source>
</reference>
<dbReference type="FunFam" id="3.30.360.10:FF:000002">
    <property type="entry name" value="Glyceraldehyde-3-phosphate dehydrogenase"/>
    <property type="match status" value="1"/>
</dbReference>
<proteinExistence type="inferred from homology"/>
<keyword evidence="5" id="KW-0520">NAD</keyword>
<dbReference type="SMART" id="SM00846">
    <property type="entry name" value="Gp_dh_N"/>
    <property type="match status" value="1"/>
</dbReference>
<dbReference type="CDD" id="cd05214">
    <property type="entry name" value="GAPDH_I_N"/>
    <property type="match status" value="1"/>
</dbReference>
<dbReference type="PIRSF" id="PIRSF000149">
    <property type="entry name" value="GAP_DH"/>
    <property type="match status" value="1"/>
</dbReference>
<evidence type="ECO:0000313" key="10">
    <source>
        <dbReference type="EMBL" id="QJD87645.1"/>
    </source>
</evidence>
<dbReference type="PRINTS" id="PR00078">
    <property type="entry name" value="G3PDHDRGNASE"/>
</dbReference>
<dbReference type="Gene3D" id="3.30.360.10">
    <property type="entry name" value="Dihydrodipicolinate Reductase, domain 2"/>
    <property type="match status" value="1"/>
</dbReference>
<dbReference type="PROSITE" id="PS00071">
    <property type="entry name" value="GAPDH"/>
    <property type="match status" value="1"/>
</dbReference>
<comment type="similarity">
    <text evidence="1 7">Belongs to the glyceraldehyde-3-phosphate dehydrogenase family.</text>
</comment>
<evidence type="ECO:0000256" key="6">
    <source>
        <dbReference type="PIRSR" id="PIRSR000149-4"/>
    </source>
</evidence>
<organism evidence="10 11">
    <name type="scientific">Cohnella herbarum</name>
    <dbReference type="NCBI Taxonomy" id="2728023"/>
    <lineage>
        <taxon>Bacteria</taxon>
        <taxon>Bacillati</taxon>
        <taxon>Bacillota</taxon>
        <taxon>Bacilli</taxon>
        <taxon>Bacillales</taxon>
        <taxon>Paenibacillaceae</taxon>
        <taxon>Cohnella</taxon>
    </lineage>
</organism>
<feature type="binding site" evidence="4">
    <location>
        <position position="236"/>
    </location>
    <ligand>
        <name>D-glyceraldehyde 3-phosphate</name>
        <dbReference type="ChEBI" id="CHEBI:59776"/>
    </ligand>
</feature>
<keyword evidence="2 8" id="KW-0560">Oxidoreductase</keyword>
<dbReference type="SUPFAM" id="SSF51735">
    <property type="entry name" value="NAD(P)-binding Rossmann-fold domains"/>
    <property type="match status" value="1"/>
</dbReference>
<protein>
    <recommendedName>
        <fullName evidence="8">Glyceraldehyde-3-phosphate dehydrogenase</fullName>
        <ecNumber evidence="8">1.2.1.-</ecNumber>
    </recommendedName>
</protein>
<evidence type="ECO:0000256" key="1">
    <source>
        <dbReference type="ARBA" id="ARBA00007406"/>
    </source>
</evidence>
<evidence type="ECO:0000256" key="5">
    <source>
        <dbReference type="PIRSR" id="PIRSR000149-3"/>
    </source>
</evidence>
<feature type="domain" description="Glyceraldehyde 3-phosphate dehydrogenase NAD(P) binding" evidence="9">
    <location>
        <begin position="4"/>
        <end position="155"/>
    </location>
</feature>
<dbReference type="EC" id="1.2.1.-" evidence="8"/>
<dbReference type="SUPFAM" id="SSF55347">
    <property type="entry name" value="Glyceraldehyde-3-phosphate dehydrogenase-like, C-terminal domain"/>
    <property type="match status" value="1"/>
</dbReference>
<feature type="binding site" evidence="4">
    <location>
        <begin position="213"/>
        <end position="214"/>
    </location>
    <ligand>
        <name>D-glyceraldehyde 3-phosphate</name>
        <dbReference type="ChEBI" id="CHEBI:59776"/>
    </ligand>
</feature>
<feature type="binding site" evidence="4">
    <location>
        <position position="185"/>
    </location>
    <ligand>
        <name>D-glyceraldehyde 3-phosphate</name>
        <dbReference type="ChEBI" id="CHEBI:59776"/>
    </ligand>
</feature>
<dbReference type="GO" id="GO:0050661">
    <property type="term" value="F:NADP binding"/>
    <property type="evidence" value="ECO:0007669"/>
    <property type="project" value="InterPro"/>
</dbReference>
<dbReference type="InterPro" id="IPR020829">
    <property type="entry name" value="GlycerAld_3-P_DH_cat"/>
</dbReference>
<evidence type="ECO:0000256" key="7">
    <source>
        <dbReference type="RuleBase" id="RU000397"/>
    </source>
</evidence>
<dbReference type="KEGG" id="cheb:HH215_33650"/>
<dbReference type="NCBIfam" id="TIGR01534">
    <property type="entry name" value="GAPDH-I"/>
    <property type="match status" value="1"/>
</dbReference>
<dbReference type="AlphaFoldDB" id="A0A7Z2VRK8"/>
<dbReference type="InterPro" id="IPR020828">
    <property type="entry name" value="GlycerAld_3-P_DH_NAD(P)-bd"/>
</dbReference>